<protein>
    <submittedName>
        <fullName evidence="1">Uncharacterized protein</fullName>
    </submittedName>
</protein>
<gene>
    <name evidence="1" type="ordered locus">Halhy_2506</name>
</gene>
<reference evidence="1 2" key="1">
    <citation type="journal article" date="2011" name="Stand. Genomic Sci.">
        <title>Complete genome sequence of Haliscomenobacter hydrossis type strain (O).</title>
        <authorList>
            <consortium name="US DOE Joint Genome Institute (JGI-PGF)"/>
            <person name="Daligault H."/>
            <person name="Lapidus A."/>
            <person name="Zeytun A."/>
            <person name="Nolan M."/>
            <person name="Lucas S."/>
            <person name="Del Rio T.G."/>
            <person name="Tice H."/>
            <person name="Cheng J.F."/>
            <person name="Tapia R."/>
            <person name="Han C."/>
            <person name="Goodwin L."/>
            <person name="Pitluck S."/>
            <person name="Liolios K."/>
            <person name="Pagani I."/>
            <person name="Ivanova N."/>
            <person name="Huntemann M."/>
            <person name="Mavromatis K."/>
            <person name="Mikhailova N."/>
            <person name="Pati A."/>
            <person name="Chen A."/>
            <person name="Palaniappan K."/>
            <person name="Land M."/>
            <person name="Hauser L."/>
            <person name="Brambilla E.M."/>
            <person name="Rohde M."/>
            <person name="Verbarg S."/>
            <person name="Goker M."/>
            <person name="Bristow J."/>
            <person name="Eisen J.A."/>
            <person name="Markowitz V."/>
            <person name="Hugenholtz P."/>
            <person name="Kyrpides N.C."/>
            <person name="Klenk H.P."/>
            <person name="Woyke T."/>
        </authorList>
    </citation>
    <scope>NUCLEOTIDE SEQUENCE [LARGE SCALE GENOMIC DNA]</scope>
    <source>
        <strain evidence="2">ATCC 27775 / DSM 1100 / LMG 10767 / O</strain>
    </source>
</reference>
<organism evidence="1 2">
    <name type="scientific">Haliscomenobacter hydrossis (strain ATCC 27775 / DSM 1100 / LMG 10767 / O)</name>
    <dbReference type="NCBI Taxonomy" id="760192"/>
    <lineage>
        <taxon>Bacteria</taxon>
        <taxon>Pseudomonadati</taxon>
        <taxon>Bacteroidota</taxon>
        <taxon>Saprospiria</taxon>
        <taxon>Saprospirales</taxon>
        <taxon>Haliscomenobacteraceae</taxon>
        <taxon>Haliscomenobacter</taxon>
    </lineage>
</organism>
<dbReference type="AlphaFoldDB" id="F4KXK8"/>
<keyword evidence="2" id="KW-1185">Reference proteome</keyword>
<proteinExistence type="predicted"/>
<sequence length="37" mass="4060">MNLGGFSCLKQPFIDQNLNLSIKSGTRGKKMDSLTIC</sequence>
<dbReference type="HOGENOM" id="CLU_3344341_0_0_10"/>
<dbReference type="KEGG" id="hhy:Halhy_2506"/>
<reference key="2">
    <citation type="submission" date="2011-04" db="EMBL/GenBank/DDBJ databases">
        <title>Complete sequence of chromosome of Haliscomenobacter hydrossis DSM 1100.</title>
        <authorList>
            <consortium name="US DOE Joint Genome Institute (JGI-PGF)"/>
            <person name="Lucas S."/>
            <person name="Han J."/>
            <person name="Lapidus A."/>
            <person name="Bruce D."/>
            <person name="Goodwin L."/>
            <person name="Pitluck S."/>
            <person name="Peters L."/>
            <person name="Kyrpides N."/>
            <person name="Mavromatis K."/>
            <person name="Ivanova N."/>
            <person name="Ovchinnikova G."/>
            <person name="Pagani I."/>
            <person name="Daligault H."/>
            <person name="Detter J.C."/>
            <person name="Han C."/>
            <person name="Land M."/>
            <person name="Hauser L."/>
            <person name="Markowitz V."/>
            <person name="Cheng J.-F."/>
            <person name="Hugenholtz P."/>
            <person name="Woyke T."/>
            <person name="Wu D."/>
            <person name="Verbarg S."/>
            <person name="Frueling A."/>
            <person name="Brambilla E."/>
            <person name="Klenk H.-P."/>
            <person name="Eisen J.A."/>
        </authorList>
    </citation>
    <scope>NUCLEOTIDE SEQUENCE</scope>
    <source>
        <strain>DSM 1100</strain>
    </source>
</reference>
<dbReference type="STRING" id="760192.Halhy_2506"/>
<evidence type="ECO:0000313" key="1">
    <source>
        <dbReference type="EMBL" id="AEE50379.1"/>
    </source>
</evidence>
<dbReference type="Proteomes" id="UP000008461">
    <property type="component" value="Chromosome"/>
</dbReference>
<name>F4KXK8_HALH1</name>
<accession>F4KXK8</accession>
<dbReference type="EMBL" id="CP002691">
    <property type="protein sequence ID" value="AEE50379.1"/>
    <property type="molecule type" value="Genomic_DNA"/>
</dbReference>
<evidence type="ECO:0000313" key="2">
    <source>
        <dbReference type="Proteomes" id="UP000008461"/>
    </source>
</evidence>